<dbReference type="PROSITE" id="PS50885">
    <property type="entry name" value="HAMP"/>
    <property type="match status" value="1"/>
</dbReference>
<dbReference type="GO" id="GO:0006935">
    <property type="term" value="P:chemotaxis"/>
    <property type="evidence" value="ECO:0007669"/>
    <property type="project" value="UniProtKB-KW"/>
</dbReference>
<dbReference type="Gene3D" id="3.30.450.20">
    <property type="entry name" value="PAS domain"/>
    <property type="match status" value="1"/>
</dbReference>
<dbReference type="InterPro" id="IPR003660">
    <property type="entry name" value="HAMP_dom"/>
</dbReference>
<dbReference type="PATRIC" id="fig|1178482.3.peg.78"/>
<feature type="domain" description="Methyl-accepting transducer" evidence="14">
    <location>
        <begin position="429"/>
        <end position="658"/>
    </location>
</feature>
<keyword evidence="8 13" id="KW-0472">Membrane</keyword>
<dbReference type="SMART" id="SM00283">
    <property type="entry name" value="MA"/>
    <property type="match status" value="1"/>
</dbReference>
<dbReference type="Pfam" id="PF00672">
    <property type="entry name" value="HAMP"/>
    <property type="match status" value="1"/>
</dbReference>
<dbReference type="STRING" id="1178482.AR456_12570"/>
<keyword evidence="5" id="KW-0997">Cell inner membrane</keyword>
<keyword evidence="6 13" id="KW-0812">Transmembrane</keyword>
<evidence type="ECO:0000259" key="16">
    <source>
        <dbReference type="PROSITE" id="PS50885"/>
    </source>
</evidence>
<sequence>MRNNQPVTQNEYVLGDDDFLISRTDLKGRITYANAEFIHVSGFEREELIGSPHNLVRHPSMPEAAFKDFWSTLKAGRSWKGLVKNRRKNGDYYWVSASVSPLFEEGELVGFASIRTKASPQAINKAEHAYAEFNSSKRRPRYRLKHGALHRRGITGLVQRINLTSLRARLISIIALAGLLLLITSAIGLYGQHKSGELLVSIHHDGLQDVARLQGMDQLITESYRALLVKERMEILQDREQHSEVLSHAANGLREGWQSYRQRASNQGELASHFGAGLNTYINSTLADTIKALDSEDGYETLISLPDHINALVEEGRELSSQISQLIAEKQSAANSLVAASMGAEQQMRIILCGVLVAGLLILCLAGALTLRAMLRPLREAETFSLQIASGNLAAREPEPRRDELGQVLQALRVMRLSLGGIIRDVSHGVGVVTPAVREIANGNEDLASRTEQQAASLQQTASSMEEMTTTVAHNSDNARQAGQLVAENAERTQSTGELMNELVTTMGEITDGAKKMSEIIDVIDSIAFQTNILALNASVEAARAGEQGRGFAVVASEVRKLASHSGEAAGEIRGLINGSNQRIAGGAELVRQAEASITEVMSATARVNDIMGEITAASDEQSNGIGQINQAVAEMDHVTQQNSSRVQASAAAATRLRHQAEQLNHAIGAFRLKGSGPERIPQLTSSHDKSASSSRAEVTPSRSVAQGETEEWEAF</sequence>
<dbReference type="Gene3D" id="1.10.287.950">
    <property type="entry name" value="Methyl-accepting chemotaxis protein"/>
    <property type="match status" value="1"/>
</dbReference>
<dbReference type="Pfam" id="PF00015">
    <property type="entry name" value="MCPsignal"/>
    <property type="match status" value="1"/>
</dbReference>
<feature type="transmembrane region" description="Helical" evidence="13">
    <location>
        <begin position="350"/>
        <end position="375"/>
    </location>
</feature>
<evidence type="ECO:0000256" key="5">
    <source>
        <dbReference type="ARBA" id="ARBA00022519"/>
    </source>
</evidence>
<keyword evidence="18" id="KW-1185">Reference proteome</keyword>
<dbReference type="InterPro" id="IPR000014">
    <property type="entry name" value="PAS"/>
</dbReference>
<evidence type="ECO:0000256" key="12">
    <source>
        <dbReference type="SAM" id="MobiDB-lite"/>
    </source>
</evidence>
<evidence type="ECO:0000256" key="6">
    <source>
        <dbReference type="ARBA" id="ARBA00022692"/>
    </source>
</evidence>
<evidence type="ECO:0000256" key="11">
    <source>
        <dbReference type="PROSITE-ProRule" id="PRU00284"/>
    </source>
</evidence>
<dbReference type="InterPro" id="IPR051310">
    <property type="entry name" value="MCP_chemotaxis"/>
</dbReference>
<dbReference type="KEGG" id="hhu:AR456_12570"/>
<keyword evidence="4" id="KW-0145">Chemotaxis</keyword>
<gene>
    <name evidence="17" type="ORF">BJB45_17340</name>
</gene>
<feature type="transmembrane region" description="Helical" evidence="13">
    <location>
        <begin position="170"/>
        <end position="191"/>
    </location>
</feature>
<comment type="similarity">
    <text evidence="10">Belongs to the methyl-accepting chemotaxis (MCP) protein family.</text>
</comment>
<comment type="caution">
    <text evidence="17">The sequence shown here is derived from an EMBL/GenBank/DDBJ whole genome shotgun (WGS) entry which is preliminary data.</text>
</comment>
<dbReference type="PANTHER" id="PTHR43531">
    <property type="entry name" value="PROTEIN ICFG"/>
    <property type="match status" value="1"/>
</dbReference>
<dbReference type="Pfam" id="PF08447">
    <property type="entry name" value="PAS_3"/>
    <property type="match status" value="1"/>
</dbReference>
<evidence type="ECO:0000313" key="18">
    <source>
        <dbReference type="Proteomes" id="UP000019113"/>
    </source>
</evidence>
<evidence type="ECO:0000259" key="15">
    <source>
        <dbReference type="PROSITE" id="PS50112"/>
    </source>
</evidence>
<evidence type="ECO:0000256" key="7">
    <source>
        <dbReference type="ARBA" id="ARBA00022989"/>
    </source>
</evidence>
<dbReference type="eggNOG" id="COG0840">
    <property type="taxonomic scope" value="Bacteria"/>
</dbReference>
<evidence type="ECO:0000256" key="9">
    <source>
        <dbReference type="ARBA" id="ARBA00023224"/>
    </source>
</evidence>
<dbReference type="OrthoDB" id="2489132at2"/>
<dbReference type="SUPFAM" id="SSF55785">
    <property type="entry name" value="PYP-like sensor domain (PAS domain)"/>
    <property type="match status" value="1"/>
</dbReference>
<keyword evidence="7 13" id="KW-1133">Transmembrane helix</keyword>
<evidence type="ECO:0000256" key="4">
    <source>
        <dbReference type="ARBA" id="ARBA00022500"/>
    </source>
</evidence>
<dbReference type="SMART" id="SM00304">
    <property type="entry name" value="HAMP"/>
    <property type="match status" value="1"/>
</dbReference>
<keyword evidence="9 11" id="KW-0807">Transducer</keyword>
<feature type="region of interest" description="Disordered" evidence="12">
    <location>
        <begin position="674"/>
        <end position="716"/>
    </location>
</feature>
<dbReference type="PANTHER" id="PTHR43531:SF14">
    <property type="entry name" value="METHYL-ACCEPTING CHEMOTAXIS PROTEIN I-RELATED"/>
    <property type="match status" value="1"/>
</dbReference>
<evidence type="ECO:0000313" key="17">
    <source>
        <dbReference type="EMBL" id="ERL53041.1"/>
    </source>
</evidence>
<dbReference type="SUPFAM" id="SSF58104">
    <property type="entry name" value="Methyl-accepting chemotaxis protein (MCP) signaling domain"/>
    <property type="match status" value="1"/>
</dbReference>
<dbReference type="InterPro" id="IPR004090">
    <property type="entry name" value="Chemotax_Me-accpt_rcpt"/>
</dbReference>
<dbReference type="RefSeq" id="WP_021817023.1">
    <property type="nucleotide sequence ID" value="NZ_AVBC01000011.1"/>
</dbReference>
<feature type="domain" description="HAMP" evidence="16">
    <location>
        <begin position="372"/>
        <end position="424"/>
    </location>
</feature>
<protein>
    <recommendedName>
        <fullName evidence="19">Methyl-accepting chemotaxis protein</fullName>
    </recommendedName>
</protein>
<dbReference type="InterPro" id="IPR013655">
    <property type="entry name" value="PAS_fold_3"/>
</dbReference>
<reference evidence="17 18" key="1">
    <citation type="submission" date="2013-08" db="EMBL/GenBank/DDBJ databases">
        <title>draft genome of Halomonas huanghegensis, strain BJGMM-B45T.</title>
        <authorList>
            <person name="Miao C."/>
            <person name="Wan Y."/>
            <person name="Jin W."/>
        </authorList>
    </citation>
    <scope>NUCLEOTIDE SEQUENCE [LARGE SCALE GENOMIC DNA]</scope>
    <source>
        <strain evidence="17 18">BJGMM-B45</strain>
    </source>
</reference>
<dbReference type="Proteomes" id="UP000019113">
    <property type="component" value="Unassembled WGS sequence"/>
</dbReference>
<evidence type="ECO:0000256" key="2">
    <source>
        <dbReference type="ARBA" id="ARBA00022475"/>
    </source>
</evidence>
<evidence type="ECO:0000256" key="1">
    <source>
        <dbReference type="ARBA" id="ARBA00004429"/>
    </source>
</evidence>
<dbReference type="InterPro" id="IPR035965">
    <property type="entry name" value="PAS-like_dom_sf"/>
</dbReference>
<proteinExistence type="inferred from homology"/>
<dbReference type="FunFam" id="1.10.287.950:FF:000001">
    <property type="entry name" value="Methyl-accepting chemotaxis sensory transducer"/>
    <property type="match status" value="1"/>
</dbReference>
<keyword evidence="3" id="KW-0488">Methylation</keyword>
<dbReference type="GO" id="GO:0004888">
    <property type="term" value="F:transmembrane signaling receptor activity"/>
    <property type="evidence" value="ECO:0007669"/>
    <property type="project" value="InterPro"/>
</dbReference>
<keyword evidence="2" id="KW-1003">Cell membrane</keyword>
<dbReference type="CDD" id="cd06225">
    <property type="entry name" value="HAMP"/>
    <property type="match status" value="1"/>
</dbReference>
<dbReference type="AlphaFoldDB" id="W1NCV1"/>
<evidence type="ECO:0000256" key="10">
    <source>
        <dbReference type="ARBA" id="ARBA00029447"/>
    </source>
</evidence>
<evidence type="ECO:0008006" key="19">
    <source>
        <dbReference type="Google" id="ProtNLM"/>
    </source>
</evidence>
<accession>W1NCV1</accession>
<dbReference type="EMBL" id="AVBC01000011">
    <property type="protein sequence ID" value="ERL53041.1"/>
    <property type="molecule type" value="Genomic_DNA"/>
</dbReference>
<dbReference type="Pfam" id="PF02203">
    <property type="entry name" value="TarH"/>
    <property type="match status" value="1"/>
</dbReference>
<evidence type="ECO:0000256" key="13">
    <source>
        <dbReference type="SAM" id="Phobius"/>
    </source>
</evidence>
<dbReference type="PROSITE" id="PS50112">
    <property type="entry name" value="PAS"/>
    <property type="match status" value="1"/>
</dbReference>
<evidence type="ECO:0000259" key="14">
    <source>
        <dbReference type="PROSITE" id="PS50111"/>
    </source>
</evidence>
<dbReference type="CDD" id="cd11386">
    <property type="entry name" value="MCP_signal"/>
    <property type="match status" value="1"/>
</dbReference>
<comment type="subcellular location">
    <subcellularLocation>
        <location evidence="1">Cell inner membrane</location>
        <topology evidence="1">Multi-pass membrane protein</topology>
    </subcellularLocation>
</comment>
<dbReference type="GO" id="GO:0005886">
    <property type="term" value="C:plasma membrane"/>
    <property type="evidence" value="ECO:0007669"/>
    <property type="project" value="UniProtKB-SubCell"/>
</dbReference>
<dbReference type="InterPro" id="IPR003122">
    <property type="entry name" value="Tar_rcpt_lig-bd"/>
</dbReference>
<evidence type="ECO:0000256" key="3">
    <source>
        <dbReference type="ARBA" id="ARBA00022481"/>
    </source>
</evidence>
<dbReference type="InterPro" id="IPR004089">
    <property type="entry name" value="MCPsignal_dom"/>
</dbReference>
<feature type="domain" description="PAS" evidence="15">
    <location>
        <begin position="25"/>
        <end position="50"/>
    </location>
</feature>
<evidence type="ECO:0000256" key="8">
    <source>
        <dbReference type="ARBA" id="ARBA00023136"/>
    </source>
</evidence>
<dbReference type="PROSITE" id="PS50111">
    <property type="entry name" value="CHEMOTAXIS_TRANSDUC_2"/>
    <property type="match status" value="1"/>
</dbReference>
<dbReference type="CDD" id="cd00130">
    <property type="entry name" value="PAS"/>
    <property type="match status" value="1"/>
</dbReference>
<dbReference type="GO" id="GO:0007165">
    <property type="term" value="P:signal transduction"/>
    <property type="evidence" value="ECO:0007669"/>
    <property type="project" value="UniProtKB-KW"/>
</dbReference>
<organism evidence="17 18">
    <name type="scientific">Halomonas huangheensis</name>
    <dbReference type="NCBI Taxonomy" id="1178482"/>
    <lineage>
        <taxon>Bacteria</taxon>
        <taxon>Pseudomonadati</taxon>
        <taxon>Pseudomonadota</taxon>
        <taxon>Gammaproteobacteria</taxon>
        <taxon>Oceanospirillales</taxon>
        <taxon>Halomonadaceae</taxon>
        <taxon>Halomonas</taxon>
    </lineage>
</organism>
<dbReference type="PRINTS" id="PR00260">
    <property type="entry name" value="CHEMTRNSDUCR"/>
</dbReference>
<dbReference type="NCBIfam" id="TIGR00229">
    <property type="entry name" value="sensory_box"/>
    <property type="match status" value="1"/>
</dbReference>
<name>W1NCV1_9GAMM</name>